<accession>A0A2W4USG8</accession>
<feature type="transmembrane region" description="Helical" evidence="1">
    <location>
        <begin position="196"/>
        <end position="219"/>
    </location>
</feature>
<dbReference type="Proteomes" id="UP000249354">
    <property type="component" value="Unassembled WGS sequence"/>
</dbReference>
<comment type="caution">
    <text evidence="2">The sequence shown here is derived from an EMBL/GenBank/DDBJ whole genome shotgun (WGS) entry which is preliminary data.</text>
</comment>
<organism evidence="2 3">
    <name type="scientific">Leptolyngbya foveolarum</name>
    <dbReference type="NCBI Taxonomy" id="47253"/>
    <lineage>
        <taxon>Bacteria</taxon>
        <taxon>Bacillati</taxon>
        <taxon>Cyanobacteriota</taxon>
        <taxon>Cyanophyceae</taxon>
        <taxon>Leptolyngbyales</taxon>
        <taxon>Leptolyngbyaceae</taxon>
        <taxon>Leptolyngbya group</taxon>
        <taxon>Leptolyngbya</taxon>
    </lineage>
</organism>
<keyword evidence="1" id="KW-1133">Transmembrane helix</keyword>
<protein>
    <recommendedName>
        <fullName evidence="4">DUF975 domain-containing protein</fullName>
    </recommendedName>
</protein>
<feature type="transmembrane region" description="Helical" evidence="1">
    <location>
        <begin position="32"/>
        <end position="51"/>
    </location>
</feature>
<evidence type="ECO:0000313" key="2">
    <source>
        <dbReference type="EMBL" id="PZO22250.1"/>
    </source>
</evidence>
<dbReference type="EMBL" id="QBMC01000012">
    <property type="protein sequence ID" value="PZO22250.1"/>
    <property type="molecule type" value="Genomic_DNA"/>
</dbReference>
<evidence type="ECO:0008006" key="4">
    <source>
        <dbReference type="Google" id="ProtNLM"/>
    </source>
</evidence>
<feature type="transmembrane region" description="Helical" evidence="1">
    <location>
        <begin position="137"/>
        <end position="158"/>
    </location>
</feature>
<reference evidence="3" key="1">
    <citation type="submission" date="2018-04" db="EMBL/GenBank/DDBJ databases">
        <authorList>
            <person name="Cornet L."/>
        </authorList>
    </citation>
    <scope>NUCLEOTIDE SEQUENCE [LARGE SCALE GENOMIC DNA]</scope>
</reference>
<feature type="transmembrane region" description="Helical" evidence="1">
    <location>
        <begin position="87"/>
        <end position="107"/>
    </location>
</feature>
<gene>
    <name evidence="2" type="ORF">DCF25_03380</name>
</gene>
<feature type="transmembrane region" description="Helical" evidence="1">
    <location>
        <begin position="231"/>
        <end position="255"/>
    </location>
</feature>
<reference evidence="2 3" key="2">
    <citation type="submission" date="2018-06" db="EMBL/GenBank/DDBJ databases">
        <title>Metagenomic assembly of (sub)arctic Cyanobacteria and their associated microbiome from non-axenic cultures.</title>
        <authorList>
            <person name="Baurain D."/>
        </authorList>
    </citation>
    <scope>NUCLEOTIDE SEQUENCE [LARGE SCALE GENOMIC DNA]</scope>
    <source>
        <strain evidence="2">ULC129bin1</strain>
    </source>
</reference>
<sequence>MTSASSSNLGPLNPGNVVSGAIRLYRDRFKMYLTLSATAYLWLIVPIYGWAKYGMYTGLMSRLAFQELMNQPETPKEAYRQVSPKTWAFLGLSVLLFLIFVAAYLAISLVGVLAGVAIGGLASYVLTAIFGQGGGTFAIIVTALVAIAAVLLGLLWIVGRLIVAEVPMAVEPRVDPSTSIGRSWQLSKKSIVRIQFVVMAAYLVTLPVLIFLSILPQVAVAFVEPGSSLSVALSSLVFLLSFASGILTLPFWQVVKGVLYYDLRSRREGLDLKLVTDTVTDPAPDTLSDEPL</sequence>
<keyword evidence="1" id="KW-0472">Membrane</keyword>
<name>A0A2W4USG8_9CYAN</name>
<feature type="transmembrane region" description="Helical" evidence="1">
    <location>
        <begin position="112"/>
        <end position="131"/>
    </location>
</feature>
<proteinExistence type="predicted"/>
<dbReference type="AlphaFoldDB" id="A0A2W4USG8"/>
<evidence type="ECO:0000256" key="1">
    <source>
        <dbReference type="SAM" id="Phobius"/>
    </source>
</evidence>
<evidence type="ECO:0000313" key="3">
    <source>
        <dbReference type="Proteomes" id="UP000249354"/>
    </source>
</evidence>
<keyword evidence="1" id="KW-0812">Transmembrane</keyword>